<reference evidence="2 3" key="3">
    <citation type="journal article" date="2018" name="New Phytol.">
        <title>High intraspecific genome diversity in the model arbuscular mycorrhizal symbiont Rhizophagus irregularis.</title>
        <authorList>
            <person name="Chen E.C.H."/>
            <person name="Morin E."/>
            <person name="Beaudet D."/>
            <person name="Noel J."/>
            <person name="Yildirir G."/>
            <person name="Ndikumana S."/>
            <person name="Charron P."/>
            <person name="St-Onge C."/>
            <person name="Giorgi J."/>
            <person name="Kruger M."/>
            <person name="Marton T."/>
            <person name="Ropars J."/>
            <person name="Grigoriev I.V."/>
            <person name="Hainaut M."/>
            <person name="Henrissat B."/>
            <person name="Roux C."/>
            <person name="Martin F."/>
            <person name="Corradi N."/>
        </authorList>
    </citation>
    <scope>NUCLEOTIDE SEQUENCE [LARGE SCALE GENOMIC DNA]</scope>
    <source>
        <strain evidence="3">DAOM 181602 / DAOM 197198 / MUCL 43194</strain>
        <strain evidence="2">DAOM 197198</strain>
    </source>
</reference>
<dbReference type="Proteomes" id="UP000018888">
    <property type="component" value="Unassembled WGS sequence"/>
</dbReference>
<dbReference type="EMBL" id="AUPC02000056">
    <property type="protein sequence ID" value="POG75832.1"/>
    <property type="molecule type" value="Genomic_DNA"/>
</dbReference>
<dbReference type="HOGENOM" id="CLU_160171_0_0_1"/>
<reference evidence="1" key="2">
    <citation type="submission" date="2013-07" db="EMBL/GenBank/DDBJ databases">
        <title>The genome of an arbuscular mycorrhizal fungus provides insights into the evolution of the oldest plant symbiosis.</title>
        <authorList>
            <consortium name="DOE Joint Genome Institute"/>
            <person name="Tisserant E."/>
            <person name="Malbreil M."/>
            <person name="Kuo A."/>
            <person name="Kohler A."/>
            <person name="Symeonidi A."/>
            <person name="Balestrini R."/>
            <person name="Charron P."/>
            <person name="Duensing N."/>
            <person name="Frei-dit-Frey N."/>
            <person name="Gianinazzi-Pearson V."/>
            <person name="Gilbert B."/>
            <person name="Handa Y."/>
            <person name="Hijri M."/>
            <person name="Kaul R."/>
            <person name="Kawaguchi M."/>
            <person name="Krajinski F."/>
            <person name="Lammers P."/>
            <person name="Lapierre D."/>
            <person name="Masclaux F.G."/>
            <person name="Murat C."/>
            <person name="Morin E."/>
            <person name="Ndikumana S."/>
            <person name="Pagni M."/>
            <person name="Petitpierre D."/>
            <person name="Requena N."/>
            <person name="Rosikiewicz P."/>
            <person name="Riley R."/>
            <person name="Saito K."/>
            <person name="San Clemente H."/>
            <person name="Shapiro H."/>
            <person name="van Tuinen D."/>
            <person name="Becard G."/>
            <person name="Bonfante P."/>
            <person name="Paszkowski U."/>
            <person name="Shachar-Hill Y."/>
            <person name="Young J.P."/>
            <person name="Sanders I.R."/>
            <person name="Henrissat B."/>
            <person name="Rensing S.A."/>
            <person name="Grigoriev I.V."/>
            <person name="Corradi N."/>
            <person name="Roux C."/>
            <person name="Martin F."/>
        </authorList>
    </citation>
    <scope>NUCLEOTIDE SEQUENCE</scope>
    <source>
        <strain evidence="1">DAOM 197198</strain>
    </source>
</reference>
<gene>
    <name evidence="2" type="ORF">GLOIN_2v1838435</name>
    <name evidence="1" type="ORF">GLOINDRAFT_87515</name>
</gene>
<keyword evidence="3" id="KW-1185">Reference proteome</keyword>
<evidence type="ECO:0000313" key="3">
    <source>
        <dbReference type="Proteomes" id="UP000018888"/>
    </source>
</evidence>
<evidence type="ECO:0000313" key="2">
    <source>
        <dbReference type="EMBL" id="POG75832.1"/>
    </source>
</evidence>
<dbReference type="EMBL" id="KI297299">
    <property type="protein sequence ID" value="ESA00295.1"/>
    <property type="molecule type" value="Genomic_DNA"/>
</dbReference>
<organism evidence="1">
    <name type="scientific">Rhizophagus irregularis (strain DAOM 181602 / DAOM 197198 / MUCL 43194)</name>
    <name type="common">Arbuscular mycorrhizal fungus</name>
    <name type="synonym">Glomus intraradices</name>
    <dbReference type="NCBI Taxonomy" id="747089"/>
    <lineage>
        <taxon>Eukaryota</taxon>
        <taxon>Fungi</taxon>
        <taxon>Fungi incertae sedis</taxon>
        <taxon>Mucoromycota</taxon>
        <taxon>Glomeromycotina</taxon>
        <taxon>Glomeromycetes</taxon>
        <taxon>Glomerales</taxon>
        <taxon>Glomeraceae</taxon>
        <taxon>Rhizophagus</taxon>
    </lineage>
</organism>
<name>U9SWK8_RHIID</name>
<reference evidence="2 3" key="1">
    <citation type="journal article" date="2013" name="Proc. Natl. Acad. Sci. U.S.A.">
        <title>Genome of an arbuscular mycorrhizal fungus provides insight into the oldest plant symbiosis.</title>
        <authorList>
            <person name="Tisserant E."/>
            <person name="Malbreil M."/>
            <person name="Kuo A."/>
            <person name="Kohler A."/>
            <person name="Symeonidi A."/>
            <person name="Balestrini R."/>
            <person name="Charron P."/>
            <person name="Duensing N."/>
            <person name="Frei Dit Frey N."/>
            <person name="Gianinazzi-Pearson V."/>
            <person name="Gilbert L.B."/>
            <person name="Handa Y."/>
            <person name="Herr J.R."/>
            <person name="Hijri M."/>
            <person name="Koul R."/>
            <person name="Kawaguchi M."/>
            <person name="Krajinski F."/>
            <person name="Lammers P.J."/>
            <person name="Masclaux F.G."/>
            <person name="Murat C."/>
            <person name="Morin E."/>
            <person name="Ndikumana S."/>
            <person name="Pagni M."/>
            <person name="Petitpierre D."/>
            <person name="Requena N."/>
            <person name="Rosikiewicz P."/>
            <person name="Riley R."/>
            <person name="Saito K."/>
            <person name="San Clemente H."/>
            <person name="Shapiro H."/>
            <person name="van Tuinen D."/>
            <person name="Becard G."/>
            <person name="Bonfante P."/>
            <person name="Paszkowski U."/>
            <person name="Shachar-Hill Y.Y."/>
            <person name="Tuskan G.A."/>
            <person name="Young P.W."/>
            <person name="Sanders I.R."/>
            <person name="Henrissat B."/>
            <person name="Rensing S.A."/>
            <person name="Grigoriev I.V."/>
            <person name="Corradi N."/>
            <person name="Roux C."/>
            <person name="Martin F."/>
        </authorList>
    </citation>
    <scope>NUCLEOTIDE SEQUENCE [LARGE SCALE GENOMIC DNA]</scope>
    <source>
        <strain evidence="3">DAOM 181602 / DAOM 197198 / MUCL 43194</strain>
        <strain evidence="2">DAOM 197198</strain>
    </source>
</reference>
<sequence>MYAGMLIYRESYKNNIAEICSKTGVAEKTVKSQVYTIYTMINASLPKVSESNLDKKTQRAGNVCKQFGNIIDPATKKEVMGSVSIKFMEFRMEFTGTNKNAGSSYNLTPKKTIKKIGKKYEAVYVDMIR</sequence>
<proteinExistence type="predicted"/>
<dbReference type="VEuPathDB" id="FungiDB:RhiirFUN_010923"/>
<dbReference type="AlphaFoldDB" id="U9SWK8"/>
<accession>U9SWK8</accession>
<evidence type="ECO:0000313" key="1">
    <source>
        <dbReference type="EMBL" id="ESA00295.1"/>
    </source>
</evidence>
<protein>
    <submittedName>
        <fullName evidence="1">Uncharacterized protein</fullName>
    </submittedName>
</protein>